<evidence type="ECO:0000256" key="1">
    <source>
        <dbReference type="ARBA" id="ARBA00022723"/>
    </source>
</evidence>
<dbReference type="InterPro" id="IPR051610">
    <property type="entry name" value="GPI/OXD"/>
</dbReference>
<dbReference type="Pfam" id="PF07883">
    <property type="entry name" value="Cupin_2"/>
    <property type="match status" value="1"/>
</dbReference>
<organism evidence="3 4">
    <name type="scientific">Paenibacillus ferrarius</name>
    <dbReference type="NCBI Taxonomy" id="1469647"/>
    <lineage>
        <taxon>Bacteria</taxon>
        <taxon>Bacillati</taxon>
        <taxon>Bacillota</taxon>
        <taxon>Bacilli</taxon>
        <taxon>Bacillales</taxon>
        <taxon>Paenibacillaceae</taxon>
        <taxon>Paenibacillus</taxon>
    </lineage>
</organism>
<comment type="caution">
    <text evidence="3">The sequence shown here is derived from an EMBL/GenBank/DDBJ whole genome shotgun (WGS) entry which is preliminary data.</text>
</comment>
<protein>
    <submittedName>
        <fullName evidence="3">Cupin</fullName>
    </submittedName>
</protein>
<feature type="domain" description="Cupin type-2" evidence="2">
    <location>
        <begin position="35"/>
        <end position="101"/>
    </location>
</feature>
<gene>
    <name evidence="3" type="ORF">BC351_06700</name>
</gene>
<proteinExistence type="predicted"/>
<dbReference type="EMBL" id="MBTG01000023">
    <property type="protein sequence ID" value="OPH53614.1"/>
    <property type="molecule type" value="Genomic_DNA"/>
</dbReference>
<evidence type="ECO:0000313" key="4">
    <source>
        <dbReference type="Proteomes" id="UP000190626"/>
    </source>
</evidence>
<dbReference type="SUPFAM" id="SSF51182">
    <property type="entry name" value="RmlC-like cupins"/>
    <property type="match status" value="1"/>
</dbReference>
<name>A0A1V4HFT4_9BACL</name>
<dbReference type="OrthoDB" id="9806121at2"/>
<dbReference type="InterPro" id="IPR011051">
    <property type="entry name" value="RmlC_Cupin_sf"/>
</dbReference>
<dbReference type="Proteomes" id="UP000190626">
    <property type="component" value="Unassembled WGS sequence"/>
</dbReference>
<accession>A0A1V4HFT4</accession>
<dbReference type="AlphaFoldDB" id="A0A1V4HFT4"/>
<dbReference type="PANTHER" id="PTHR35848">
    <property type="entry name" value="OXALATE-BINDING PROTEIN"/>
    <property type="match status" value="1"/>
</dbReference>
<reference evidence="4" key="1">
    <citation type="submission" date="2016-07" db="EMBL/GenBank/DDBJ databases">
        <authorList>
            <person name="Florea S."/>
            <person name="Webb J.S."/>
            <person name="Jaromczyk J."/>
            <person name="Schardl C.L."/>
        </authorList>
    </citation>
    <scope>NUCLEOTIDE SEQUENCE [LARGE SCALE GENOMIC DNA]</scope>
    <source>
        <strain evidence="4">CY1</strain>
    </source>
</reference>
<dbReference type="PANTHER" id="PTHR35848:SF9">
    <property type="entry name" value="SLL1358 PROTEIN"/>
    <property type="match status" value="1"/>
</dbReference>
<dbReference type="InterPro" id="IPR014710">
    <property type="entry name" value="RmlC-like_jellyroll"/>
</dbReference>
<evidence type="ECO:0000313" key="3">
    <source>
        <dbReference type="EMBL" id="OPH53614.1"/>
    </source>
</evidence>
<dbReference type="Gene3D" id="2.60.120.10">
    <property type="entry name" value="Jelly Rolls"/>
    <property type="match status" value="1"/>
</dbReference>
<dbReference type="STRING" id="1469647.BC351_06700"/>
<dbReference type="InterPro" id="IPR013096">
    <property type="entry name" value="Cupin_2"/>
</dbReference>
<keyword evidence="1" id="KW-0479">Metal-binding</keyword>
<evidence type="ECO:0000259" key="2">
    <source>
        <dbReference type="Pfam" id="PF07883"/>
    </source>
</evidence>
<sequence length="113" mass="12762">MGKIHKEQAEHYIWGDSCDGWYLERDADRTIIQERMPAGTSEIKHVHQHAKQFFFILSGEAVMWVDGSVITLKPQEGCTILPGIPHQIRNDSSQDVEFLVISTPSTLGDRTAL</sequence>
<keyword evidence="4" id="KW-1185">Reference proteome</keyword>
<dbReference type="GO" id="GO:0046872">
    <property type="term" value="F:metal ion binding"/>
    <property type="evidence" value="ECO:0007669"/>
    <property type="project" value="UniProtKB-KW"/>
</dbReference>